<keyword evidence="2" id="KW-1185">Reference proteome</keyword>
<dbReference type="Proteomes" id="UP000054047">
    <property type="component" value="Unassembled WGS sequence"/>
</dbReference>
<organism evidence="1 2">
    <name type="scientific">Ancylostoma duodenale</name>
    <dbReference type="NCBI Taxonomy" id="51022"/>
    <lineage>
        <taxon>Eukaryota</taxon>
        <taxon>Metazoa</taxon>
        <taxon>Ecdysozoa</taxon>
        <taxon>Nematoda</taxon>
        <taxon>Chromadorea</taxon>
        <taxon>Rhabditida</taxon>
        <taxon>Rhabditina</taxon>
        <taxon>Rhabditomorpha</taxon>
        <taxon>Strongyloidea</taxon>
        <taxon>Ancylostomatidae</taxon>
        <taxon>Ancylostomatinae</taxon>
        <taxon>Ancylostoma</taxon>
    </lineage>
</organism>
<name>A0A0C2CKH9_9BILA</name>
<dbReference type="EMBL" id="KN750185">
    <property type="protein sequence ID" value="KIH50287.1"/>
    <property type="molecule type" value="Genomic_DNA"/>
</dbReference>
<reference evidence="1 2" key="1">
    <citation type="submission" date="2013-12" db="EMBL/GenBank/DDBJ databases">
        <title>Draft genome of the parsitic nematode Ancylostoma duodenale.</title>
        <authorList>
            <person name="Mitreva M."/>
        </authorList>
    </citation>
    <scope>NUCLEOTIDE SEQUENCE [LARGE SCALE GENOMIC DNA]</scope>
    <source>
        <strain evidence="1 2">Zhejiang</strain>
    </source>
</reference>
<protein>
    <submittedName>
        <fullName evidence="1">Uncharacterized protein</fullName>
    </submittedName>
</protein>
<evidence type="ECO:0000313" key="2">
    <source>
        <dbReference type="Proteomes" id="UP000054047"/>
    </source>
</evidence>
<accession>A0A0C2CKH9</accession>
<gene>
    <name evidence="1" type="ORF">ANCDUO_19635</name>
</gene>
<proteinExistence type="predicted"/>
<evidence type="ECO:0000313" key="1">
    <source>
        <dbReference type="EMBL" id="KIH50287.1"/>
    </source>
</evidence>
<sequence>MIEFTISHTRSITTVGETRTRPRRSVVLPVVAGAGFVPNASRQCHEGHGMLCRCFPVGPIHAAAGVLLDSARLSVLVLELCPGV</sequence>
<dbReference type="AlphaFoldDB" id="A0A0C2CKH9"/>